<dbReference type="Gene3D" id="3.40.50.1000">
    <property type="entry name" value="HAD superfamily/HAD-like"/>
    <property type="match status" value="1"/>
</dbReference>
<dbReference type="AlphaFoldDB" id="A0A7X2NHS3"/>
<dbReference type="SUPFAM" id="SSF56784">
    <property type="entry name" value="HAD-like"/>
    <property type="match status" value="1"/>
</dbReference>
<proteinExistence type="predicted"/>
<dbReference type="GO" id="GO:0044281">
    <property type="term" value="P:small molecule metabolic process"/>
    <property type="evidence" value="ECO:0007669"/>
    <property type="project" value="UniProtKB-ARBA"/>
</dbReference>
<evidence type="ECO:0000313" key="5">
    <source>
        <dbReference type="EMBL" id="MSS20293.1"/>
    </source>
</evidence>
<protein>
    <submittedName>
        <fullName evidence="5">HAD family hydrolase</fullName>
    </submittedName>
</protein>
<reference evidence="5 6" key="1">
    <citation type="submission" date="2019-08" db="EMBL/GenBank/DDBJ databases">
        <title>In-depth cultivation of the pig gut microbiome towards novel bacterial diversity and tailored functional studies.</title>
        <authorList>
            <person name="Wylensek D."/>
            <person name="Hitch T.C.A."/>
            <person name="Clavel T."/>
        </authorList>
    </citation>
    <scope>NUCLEOTIDE SEQUENCE [LARGE SCALE GENOMIC DNA]</scope>
    <source>
        <strain evidence="5 6">RF-744-FAT-4</strain>
    </source>
</reference>
<dbReference type="RefSeq" id="WP_154576665.1">
    <property type="nucleotide sequence ID" value="NZ_VUMO01000010.1"/>
</dbReference>
<dbReference type="PANTHER" id="PTHR46470">
    <property type="entry name" value="N-ACYLNEURAMINATE-9-PHOSPHATASE"/>
    <property type="match status" value="1"/>
</dbReference>
<dbReference type="Proteomes" id="UP000461754">
    <property type="component" value="Unassembled WGS sequence"/>
</dbReference>
<sequence>MQSPKQVKMNNKVLKFFFDIDDTLYDQYEPFRQAFKYTFGNRYKESNVENIFIDSRARSDEVFDMVSRGEIDKEEMYAYRIGKAFEDNGLYLSKPDCLTFQDNYEIYQGKICLSRQMQNLLTFLSNQGMFLGIISNGPEQHQWFKIKTLGLEKWFPRENIFISGKIGYTKPHREIFQYVENATHNQSDECVYIGDAYPIDVVGAKNANWKSIWFNRRHHAQPSNCEYSPDFIVESELELSELLLAIYHITLSFNKK</sequence>
<evidence type="ECO:0000256" key="3">
    <source>
        <dbReference type="ARBA" id="ARBA00022801"/>
    </source>
</evidence>
<keyword evidence="2" id="KW-0479">Metal-binding</keyword>
<keyword evidence="3 5" id="KW-0378">Hydrolase</keyword>
<comment type="caution">
    <text evidence="5">The sequence shown here is derived from an EMBL/GenBank/DDBJ whole genome shotgun (WGS) entry which is preliminary data.</text>
</comment>
<evidence type="ECO:0000256" key="4">
    <source>
        <dbReference type="ARBA" id="ARBA00022842"/>
    </source>
</evidence>
<comment type="cofactor">
    <cofactor evidence="1">
        <name>Mg(2+)</name>
        <dbReference type="ChEBI" id="CHEBI:18420"/>
    </cofactor>
</comment>
<dbReference type="InterPro" id="IPR036412">
    <property type="entry name" value="HAD-like_sf"/>
</dbReference>
<name>A0A7X2NHS3_9FIRM</name>
<dbReference type="EMBL" id="VUMO01000010">
    <property type="protein sequence ID" value="MSS20293.1"/>
    <property type="molecule type" value="Genomic_DNA"/>
</dbReference>
<dbReference type="SFLD" id="SFLDS00003">
    <property type="entry name" value="Haloacid_Dehalogenase"/>
    <property type="match status" value="1"/>
</dbReference>
<evidence type="ECO:0000256" key="2">
    <source>
        <dbReference type="ARBA" id="ARBA00022723"/>
    </source>
</evidence>
<dbReference type="Gene3D" id="1.10.150.240">
    <property type="entry name" value="Putative phosphatase, domain 2"/>
    <property type="match status" value="1"/>
</dbReference>
<evidence type="ECO:0000256" key="1">
    <source>
        <dbReference type="ARBA" id="ARBA00001946"/>
    </source>
</evidence>
<gene>
    <name evidence="5" type="ORF">FYJ52_07770</name>
</gene>
<dbReference type="Pfam" id="PF13419">
    <property type="entry name" value="HAD_2"/>
    <property type="match status" value="1"/>
</dbReference>
<dbReference type="NCBIfam" id="TIGR01549">
    <property type="entry name" value="HAD-SF-IA-v1"/>
    <property type="match status" value="1"/>
</dbReference>
<dbReference type="GO" id="GO:0046872">
    <property type="term" value="F:metal ion binding"/>
    <property type="evidence" value="ECO:0007669"/>
    <property type="project" value="UniProtKB-KW"/>
</dbReference>
<evidence type="ECO:0000313" key="6">
    <source>
        <dbReference type="Proteomes" id="UP000461754"/>
    </source>
</evidence>
<dbReference type="InterPro" id="IPR051400">
    <property type="entry name" value="HAD-like_hydrolase"/>
</dbReference>
<keyword evidence="4" id="KW-0460">Magnesium</keyword>
<accession>A0A7X2NHS3</accession>
<dbReference type="InterPro" id="IPR023214">
    <property type="entry name" value="HAD_sf"/>
</dbReference>
<dbReference type="PANTHER" id="PTHR46470:SF2">
    <property type="entry name" value="GLYCERALDEHYDE 3-PHOSPHATE PHOSPHATASE"/>
    <property type="match status" value="1"/>
</dbReference>
<dbReference type="InterPro" id="IPR041492">
    <property type="entry name" value="HAD_2"/>
</dbReference>
<dbReference type="SFLD" id="SFLDG01129">
    <property type="entry name" value="C1.5:_HAD__Beta-PGM__Phosphata"/>
    <property type="match status" value="1"/>
</dbReference>
<organism evidence="5 6">
    <name type="scientific">Pseudoramibacter porci</name>
    <dbReference type="NCBI Taxonomy" id="2606631"/>
    <lineage>
        <taxon>Bacteria</taxon>
        <taxon>Bacillati</taxon>
        <taxon>Bacillota</taxon>
        <taxon>Clostridia</taxon>
        <taxon>Eubacteriales</taxon>
        <taxon>Eubacteriaceae</taxon>
        <taxon>Pseudoramibacter</taxon>
    </lineage>
</organism>
<keyword evidence="6" id="KW-1185">Reference proteome</keyword>
<dbReference type="GO" id="GO:0016791">
    <property type="term" value="F:phosphatase activity"/>
    <property type="evidence" value="ECO:0007669"/>
    <property type="project" value="TreeGrafter"/>
</dbReference>
<dbReference type="InterPro" id="IPR006439">
    <property type="entry name" value="HAD-SF_hydro_IA"/>
</dbReference>
<dbReference type="InterPro" id="IPR023198">
    <property type="entry name" value="PGP-like_dom2"/>
</dbReference>